<gene>
    <name evidence="3" type="ORF">CTOB1V02_LOCUS1701</name>
</gene>
<sequence>MVDSPFRQNLSLRVRAAQNLRTARTTEVIAVKSGQQSRPWITPTPGTPDIQETASSRATLPRIENGTFEWHAEDHSLSILGALGHLFYSGTMVDVTLACADGILKAHQTMLAASSPYFQTLFMSNPSHHPIVFMHNLKLSAVKNLIDFMYHGSISCSVEDLQGILEAAKVLQVSPLDRGNSTDIKVRGLDQLKIPMENGLRPSDRGHQGFAFPSSLVPSPFFAAASAFTPHLSPAAQVALANLLTSTAPVVSSQPARSTASSATSTTDSQILVEGSSLSQSAALSGQSRPKAKGRPKKGQASTSNPTLVRALETPTVNSVSKLAAEVAVDLSSALDGLKQESVSTSTEDSRVWCEERSKNSPCDLLSPSATALPKSCSTGSQPKKRGRKPKPRVIPRIVTFVCLEEAGKGRYNALYNEKARQIALKSGWELLVDRERRTLRGNSKDRSKGIMEKSRQVLEFRIPEDLIQLSEKGRYDWLNPLTQEKGRIHDPRFTPQCFVLTLKGLVRLTQATLKKEASSLSLCQSGSQMMGGAMGGLLAGMMFGEKPPEGTEDSGSEMLVEDEENLDVDGEEEDDADDDEDKPQLPAYRFFSYYQKLM</sequence>
<evidence type="ECO:0000256" key="1">
    <source>
        <dbReference type="ARBA" id="ARBA00023242"/>
    </source>
</evidence>
<dbReference type="AlphaFoldDB" id="A0A7R8ZGU4"/>
<dbReference type="GO" id="GO:0005634">
    <property type="term" value="C:nucleus"/>
    <property type="evidence" value="ECO:0007669"/>
    <property type="project" value="TreeGrafter"/>
</dbReference>
<dbReference type="GO" id="GO:0006357">
    <property type="term" value="P:regulation of transcription by RNA polymerase II"/>
    <property type="evidence" value="ECO:0007669"/>
    <property type="project" value="TreeGrafter"/>
</dbReference>
<dbReference type="PANTHER" id="PTHR23110:SF109">
    <property type="entry name" value="FI07618P-RELATED"/>
    <property type="match status" value="1"/>
</dbReference>
<feature type="compositionally biased region" description="Low complexity" evidence="2">
    <location>
        <begin position="277"/>
        <end position="288"/>
    </location>
</feature>
<dbReference type="InterPro" id="IPR051095">
    <property type="entry name" value="Dros_DevTransReg"/>
</dbReference>
<feature type="region of interest" description="Disordered" evidence="2">
    <location>
        <begin position="277"/>
        <end position="313"/>
    </location>
</feature>
<dbReference type="InterPro" id="IPR000210">
    <property type="entry name" value="BTB/POZ_dom"/>
</dbReference>
<feature type="compositionally biased region" description="Acidic residues" evidence="2">
    <location>
        <begin position="551"/>
        <end position="582"/>
    </location>
</feature>
<dbReference type="InterPro" id="IPR011333">
    <property type="entry name" value="SKP1/BTB/POZ_sf"/>
</dbReference>
<dbReference type="OrthoDB" id="5560627at2759"/>
<feature type="region of interest" description="Disordered" evidence="2">
    <location>
        <begin position="544"/>
        <end position="588"/>
    </location>
</feature>
<name>A0A7R8ZGU4_9CRUS</name>
<dbReference type="PANTHER" id="PTHR23110">
    <property type="entry name" value="BTB DOMAIN TRANSCRIPTION FACTOR"/>
    <property type="match status" value="1"/>
</dbReference>
<keyword evidence="1" id="KW-0539">Nucleus</keyword>
<dbReference type="PROSITE" id="PS50097">
    <property type="entry name" value="BTB"/>
    <property type="match status" value="1"/>
</dbReference>
<evidence type="ECO:0000313" key="3">
    <source>
        <dbReference type="EMBL" id="CAD7223721.1"/>
    </source>
</evidence>
<evidence type="ECO:0000256" key="2">
    <source>
        <dbReference type="SAM" id="MobiDB-lite"/>
    </source>
</evidence>
<dbReference type="Pfam" id="PF00651">
    <property type="entry name" value="BTB"/>
    <property type="match status" value="1"/>
</dbReference>
<accession>A0A7R8ZGU4</accession>
<dbReference type="CDD" id="cd18315">
    <property type="entry name" value="BTB_POZ_BAB-like"/>
    <property type="match status" value="1"/>
</dbReference>
<dbReference type="SMART" id="SM00225">
    <property type="entry name" value="BTB"/>
    <property type="match status" value="1"/>
</dbReference>
<dbReference type="Gene3D" id="3.30.710.10">
    <property type="entry name" value="Potassium Channel Kv1.1, Chain A"/>
    <property type="match status" value="1"/>
</dbReference>
<reference evidence="3" key="1">
    <citation type="submission" date="2020-11" db="EMBL/GenBank/DDBJ databases">
        <authorList>
            <person name="Tran Van P."/>
        </authorList>
    </citation>
    <scope>NUCLEOTIDE SEQUENCE</scope>
</reference>
<proteinExistence type="predicted"/>
<dbReference type="SUPFAM" id="SSF54695">
    <property type="entry name" value="POZ domain"/>
    <property type="match status" value="1"/>
</dbReference>
<feature type="region of interest" description="Disordered" evidence="2">
    <location>
        <begin position="359"/>
        <end position="391"/>
    </location>
</feature>
<dbReference type="EMBL" id="OB660244">
    <property type="protein sequence ID" value="CAD7223721.1"/>
    <property type="molecule type" value="Genomic_DNA"/>
</dbReference>
<organism evidence="3">
    <name type="scientific">Cyprideis torosa</name>
    <dbReference type="NCBI Taxonomy" id="163714"/>
    <lineage>
        <taxon>Eukaryota</taxon>
        <taxon>Metazoa</taxon>
        <taxon>Ecdysozoa</taxon>
        <taxon>Arthropoda</taxon>
        <taxon>Crustacea</taxon>
        <taxon>Oligostraca</taxon>
        <taxon>Ostracoda</taxon>
        <taxon>Podocopa</taxon>
        <taxon>Podocopida</taxon>
        <taxon>Cytherocopina</taxon>
        <taxon>Cytheroidea</taxon>
        <taxon>Cytherideidae</taxon>
        <taxon>Cyprideis</taxon>
    </lineage>
</organism>
<protein>
    <submittedName>
        <fullName evidence="3">Uncharacterized protein</fullName>
    </submittedName>
</protein>